<organism evidence="2 3">
    <name type="scientific">Halobacillus halophilus (strain ATCC 35676 / DSM 2266 / JCM 20832 / KCTC 3685 / LMG 17431 / NBRC 102448 / NCIMB 2269)</name>
    <name type="common">Sporosarcina halophila</name>
    <dbReference type="NCBI Taxonomy" id="866895"/>
    <lineage>
        <taxon>Bacteria</taxon>
        <taxon>Bacillati</taxon>
        <taxon>Bacillota</taxon>
        <taxon>Bacilli</taxon>
        <taxon>Bacillales</taxon>
        <taxon>Bacillaceae</taxon>
        <taxon>Halobacillus</taxon>
    </lineage>
</organism>
<proteinExistence type="predicted"/>
<dbReference type="PATRIC" id="fig|866895.3.peg.3333"/>
<keyword evidence="3" id="KW-1185">Reference proteome</keyword>
<sequence>MDRRRRVHMGSGNASLLDKWRAKYGAIAVAVACLFSGISSWDDNWILTFVLLLGTVICGMMGFFDIRKARKEKF</sequence>
<keyword evidence="1" id="KW-1133">Transmembrane helix</keyword>
<evidence type="ECO:0000313" key="2">
    <source>
        <dbReference type="EMBL" id="CCG46637.1"/>
    </source>
</evidence>
<feature type="transmembrane region" description="Helical" evidence="1">
    <location>
        <begin position="45"/>
        <end position="64"/>
    </location>
</feature>
<dbReference type="STRING" id="866895.HBHAL_4296"/>
<keyword evidence="1" id="KW-0812">Transmembrane</keyword>
<protein>
    <submittedName>
        <fullName evidence="2">Uncharacterized protein</fullName>
    </submittedName>
</protein>
<gene>
    <name evidence="2" type="ordered locus">HBHAL_4296</name>
</gene>
<dbReference type="AlphaFoldDB" id="I0JR67"/>
<dbReference type="KEGG" id="hhd:HBHAL_4296"/>
<dbReference type="Proteomes" id="UP000007397">
    <property type="component" value="Chromosome"/>
</dbReference>
<evidence type="ECO:0000256" key="1">
    <source>
        <dbReference type="SAM" id="Phobius"/>
    </source>
</evidence>
<name>I0JR67_HALH3</name>
<dbReference type="EMBL" id="HE717023">
    <property type="protein sequence ID" value="CCG46637.1"/>
    <property type="molecule type" value="Genomic_DNA"/>
</dbReference>
<dbReference type="HOGENOM" id="CLU_2682686_0_0_9"/>
<dbReference type="eggNOG" id="ENOG5030BQ4">
    <property type="taxonomic scope" value="Bacteria"/>
</dbReference>
<evidence type="ECO:0000313" key="3">
    <source>
        <dbReference type="Proteomes" id="UP000007397"/>
    </source>
</evidence>
<accession>I0JR67</accession>
<keyword evidence="1" id="KW-0472">Membrane</keyword>
<feature type="transmembrane region" description="Helical" evidence="1">
    <location>
        <begin position="21"/>
        <end position="39"/>
    </location>
</feature>
<reference evidence="2 3" key="1">
    <citation type="journal article" date="2013" name="Environ. Microbiol.">
        <title>Chloride and organic osmolytes: a hybrid strategy to cope with elevated salinities by the moderately halophilic, chloride-dependent bacterium Halobacillus halophilus.</title>
        <authorList>
            <person name="Saum S.H."/>
            <person name="Pfeiffer F."/>
            <person name="Palm P."/>
            <person name="Rampp M."/>
            <person name="Schuster S.C."/>
            <person name="Muller V."/>
            <person name="Oesterhelt D."/>
        </authorList>
    </citation>
    <scope>NUCLEOTIDE SEQUENCE [LARGE SCALE GENOMIC DNA]</scope>
    <source>
        <strain evidence="3">ATCC 35676 / DSM 2266 / JCM 20832 / KCTC 3685 / LMG 17431 / NBRC 102448 / NCIMB 2269</strain>
    </source>
</reference>